<accession>A0A498S6G0</accession>
<gene>
    <name evidence="1" type="ORF">NAV_LOCUS2066</name>
</gene>
<name>A0A498S6G0_ACAVI</name>
<dbReference type="OrthoDB" id="5795091at2759"/>
<evidence type="ECO:0000313" key="1">
    <source>
        <dbReference type="EMBL" id="VBB27236.1"/>
    </source>
</evidence>
<reference evidence="1 2" key="1">
    <citation type="submission" date="2018-08" db="EMBL/GenBank/DDBJ databases">
        <authorList>
            <person name="Laetsch R D."/>
            <person name="Stevens L."/>
            <person name="Kumar S."/>
            <person name="Blaxter L. M."/>
        </authorList>
    </citation>
    <scope>NUCLEOTIDE SEQUENCE [LARGE SCALE GENOMIC DNA]</scope>
</reference>
<dbReference type="EMBL" id="UPTC01000202">
    <property type="protein sequence ID" value="VBB27236.1"/>
    <property type="molecule type" value="Genomic_DNA"/>
</dbReference>
<dbReference type="AlphaFoldDB" id="A0A498S6G0"/>
<evidence type="ECO:0000313" key="2">
    <source>
        <dbReference type="Proteomes" id="UP000276991"/>
    </source>
</evidence>
<protein>
    <submittedName>
        <fullName evidence="1">Uncharacterized protein</fullName>
    </submittedName>
</protein>
<sequence>MLYKGVVTKSKSEFLYVWSKNFGPEAILDKRLAPTGGYVPSIGDWIVFSIKVGSNFIDDFIDIPDLLPTKVNEHGGVMVKTRVSFRSDIVSGCNLLAHSNDLGVIGIFQNFPTLSECCDCDIWVERIPQALSNLEYFYKTSWYISGEISKQIVGISLERFSSVHSLSSEFKLHTGSPNTAFEDSCSDVATRTSRSSFSSVDFDEIQEYNQSRKRNSSKQSYFTEQQFFDCQPCVGGAEGEEIKESKAVVGLITSSFNGRAFVWSSMLGKGMVSLCSGQHIRHGEWIKFIPSRIDDICLQEHNELERCKYAAKDWYVVSPLYPTRSYRTIVSVQVRLFVPQSYQHDSSNLWAEFFGTVDDPLELIAKFGPLCNILGRCLLVRIMGAKSDCKSSNWIVHRVLQLLENEESVPKLKSYSFAADALRYMNEDLLIHNAMKKVDWNLVEQLREPHLLSDDILEHQN</sequence>
<keyword evidence="2" id="KW-1185">Reference proteome</keyword>
<organism evidence="1 2">
    <name type="scientific">Acanthocheilonema viteae</name>
    <name type="common">Filarial nematode worm</name>
    <name type="synonym">Dipetalonema viteae</name>
    <dbReference type="NCBI Taxonomy" id="6277"/>
    <lineage>
        <taxon>Eukaryota</taxon>
        <taxon>Metazoa</taxon>
        <taxon>Ecdysozoa</taxon>
        <taxon>Nematoda</taxon>
        <taxon>Chromadorea</taxon>
        <taxon>Rhabditida</taxon>
        <taxon>Spirurina</taxon>
        <taxon>Spiruromorpha</taxon>
        <taxon>Filarioidea</taxon>
        <taxon>Onchocercidae</taxon>
        <taxon>Acanthocheilonema</taxon>
    </lineage>
</organism>
<proteinExistence type="predicted"/>
<dbReference type="Proteomes" id="UP000276991">
    <property type="component" value="Unassembled WGS sequence"/>
</dbReference>